<dbReference type="GO" id="GO:0005737">
    <property type="term" value="C:cytoplasm"/>
    <property type="evidence" value="ECO:0007669"/>
    <property type="project" value="TreeGrafter"/>
</dbReference>
<organism evidence="2 3">
    <name type="scientific">Lentithecium fluviatile CBS 122367</name>
    <dbReference type="NCBI Taxonomy" id="1168545"/>
    <lineage>
        <taxon>Eukaryota</taxon>
        <taxon>Fungi</taxon>
        <taxon>Dikarya</taxon>
        <taxon>Ascomycota</taxon>
        <taxon>Pezizomycotina</taxon>
        <taxon>Dothideomycetes</taxon>
        <taxon>Pleosporomycetidae</taxon>
        <taxon>Pleosporales</taxon>
        <taxon>Massarineae</taxon>
        <taxon>Lentitheciaceae</taxon>
        <taxon>Lentithecium</taxon>
    </lineage>
</organism>
<dbReference type="SUPFAM" id="SSF56300">
    <property type="entry name" value="Metallo-dependent phosphatases"/>
    <property type="match status" value="1"/>
</dbReference>
<proteinExistence type="predicted"/>
<dbReference type="Proteomes" id="UP000799291">
    <property type="component" value="Unassembled WGS sequence"/>
</dbReference>
<name>A0A6G1JMK3_9PLEO</name>
<dbReference type="PANTHER" id="PTHR32440">
    <property type="entry name" value="PHOSPHATASE DCR2-RELATED-RELATED"/>
    <property type="match status" value="1"/>
</dbReference>
<sequence length="555" mass="62528">MMTRRLVRSGVQLGLLVAVVFLLVFFLDNRYSVLPQAVHNRLPLHHEGLVITDITVQTCSSLNPISKCQLDQDVWHRVEKDLYLGSGWVSQAYVHIKRKKEEELTDEDKVIVDVRTGKLDPAMGDKSQASEKWEARPAGIWIKRSAKRHASDSKKSVTAVDILFGADAVEPRPGWELVPNGALRLETGGDNRDPRLSIRRGQPQKFEKPVPRIRKDGKFKIMQISDLHLSTGLGKCRDPEPKEVNGGHCDADPRTLEFVERVLDEEKPDLVVLSGDQVNGDTAPDVPSALFKIVAVLVERKIPYAAIFGNHDDEGVLTRHTQMQLYESLPYSLSEAGSNQIDGVGNYYVEILANGNNKHSAITLYFLDTHAYSPDEAKFKGYDWIKPNQIGWFKNAAESLKESHSRYTHTHLNMAFIHIPLPEYRDRNSPIVGTWKEAVTAPGFNTHFRDALVEENVKAVSCGHDHANDYCMLSKDLQTLEDQLWMCYAGGSGFGGYGGYNGYIRRLRVFEIDTNQARITTWKRLEHGDIAARLDEQIIVDSGRVVPPQVQEQQQ</sequence>
<dbReference type="Gene3D" id="3.60.21.10">
    <property type="match status" value="1"/>
</dbReference>
<dbReference type="PANTHER" id="PTHR32440:SF0">
    <property type="entry name" value="PHOSPHATASE DCR2-RELATED"/>
    <property type="match status" value="1"/>
</dbReference>
<keyword evidence="3" id="KW-1185">Reference proteome</keyword>
<accession>A0A6G1JMK3</accession>
<dbReference type="GO" id="GO:0004721">
    <property type="term" value="F:phosphoprotein phosphatase activity"/>
    <property type="evidence" value="ECO:0007669"/>
    <property type="project" value="TreeGrafter"/>
</dbReference>
<dbReference type="InterPro" id="IPR029052">
    <property type="entry name" value="Metallo-depent_PP-like"/>
</dbReference>
<dbReference type="EMBL" id="MU005569">
    <property type="protein sequence ID" value="KAF2691658.1"/>
    <property type="molecule type" value="Genomic_DNA"/>
</dbReference>
<dbReference type="FunFam" id="3.60.21.10:FF:000054">
    <property type="entry name" value="DCR2p Phosphoesterase"/>
    <property type="match status" value="1"/>
</dbReference>
<evidence type="ECO:0000313" key="2">
    <source>
        <dbReference type="EMBL" id="KAF2691658.1"/>
    </source>
</evidence>
<evidence type="ECO:0000259" key="1">
    <source>
        <dbReference type="Pfam" id="PF00149"/>
    </source>
</evidence>
<dbReference type="CDD" id="cd07383">
    <property type="entry name" value="MPP_Dcr2"/>
    <property type="match status" value="1"/>
</dbReference>
<dbReference type="OrthoDB" id="783096at2759"/>
<feature type="domain" description="Calcineurin-like phosphoesterase" evidence="1">
    <location>
        <begin position="219"/>
        <end position="467"/>
    </location>
</feature>
<protein>
    <submittedName>
        <fullName evidence="2">Phosphoesteras-like protein</fullName>
    </submittedName>
</protein>
<dbReference type="AlphaFoldDB" id="A0A6G1JMK3"/>
<gene>
    <name evidence="2" type="ORF">K458DRAFT_353566</name>
</gene>
<reference evidence="2" key="1">
    <citation type="journal article" date="2020" name="Stud. Mycol.">
        <title>101 Dothideomycetes genomes: a test case for predicting lifestyles and emergence of pathogens.</title>
        <authorList>
            <person name="Haridas S."/>
            <person name="Albert R."/>
            <person name="Binder M."/>
            <person name="Bloem J."/>
            <person name="Labutti K."/>
            <person name="Salamov A."/>
            <person name="Andreopoulos B."/>
            <person name="Baker S."/>
            <person name="Barry K."/>
            <person name="Bills G."/>
            <person name="Bluhm B."/>
            <person name="Cannon C."/>
            <person name="Castanera R."/>
            <person name="Culley D."/>
            <person name="Daum C."/>
            <person name="Ezra D."/>
            <person name="Gonzalez J."/>
            <person name="Henrissat B."/>
            <person name="Kuo A."/>
            <person name="Liang C."/>
            <person name="Lipzen A."/>
            <person name="Lutzoni F."/>
            <person name="Magnuson J."/>
            <person name="Mondo S."/>
            <person name="Nolan M."/>
            <person name="Ohm R."/>
            <person name="Pangilinan J."/>
            <person name="Park H.-J."/>
            <person name="Ramirez L."/>
            <person name="Alfaro M."/>
            <person name="Sun H."/>
            <person name="Tritt A."/>
            <person name="Yoshinaga Y."/>
            <person name="Zwiers L.-H."/>
            <person name="Turgeon B."/>
            <person name="Goodwin S."/>
            <person name="Spatafora J."/>
            <person name="Crous P."/>
            <person name="Grigoriev I."/>
        </authorList>
    </citation>
    <scope>NUCLEOTIDE SEQUENCE</scope>
    <source>
        <strain evidence="2">CBS 122367</strain>
    </source>
</reference>
<evidence type="ECO:0000313" key="3">
    <source>
        <dbReference type="Proteomes" id="UP000799291"/>
    </source>
</evidence>
<dbReference type="InterPro" id="IPR004843">
    <property type="entry name" value="Calcineurin-like_PHP"/>
</dbReference>
<dbReference type="Pfam" id="PF00149">
    <property type="entry name" value="Metallophos"/>
    <property type="match status" value="1"/>
</dbReference>